<dbReference type="Proteomes" id="UP000219058">
    <property type="component" value="Unassembled WGS sequence"/>
</dbReference>
<evidence type="ECO:0000256" key="6">
    <source>
        <dbReference type="ARBA" id="ARBA00023186"/>
    </source>
</evidence>
<dbReference type="EMBL" id="NSLY01000005">
    <property type="protein sequence ID" value="PDP60948.1"/>
    <property type="molecule type" value="Genomic_DNA"/>
</dbReference>
<evidence type="ECO:0000256" key="2">
    <source>
        <dbReference type="ARBA" id="ARBA00022490"/>
    </source>
</evidence>
<dbReference type="AlphaFoldDB" id="A0A2A6EHH1"/>
<dbReference type="FunFam" id="3.30.230.80:FF:000008">
    <property type="entry name" value="Molecular chaperone HtpG"/>
    <property type="match status" value="1"/>
</dbReference>
<dbReference type="InterPro" id="IPR019805">
    <property type="entry name" value="Heat_shock_protein_90_CS"/>
</dbReference>
<dbReference type="PRINTS" id="PR00775">
    <property type="entry name" value="HEATSHOCK90"/>
</dbReference>
<dbReference type="GO" id="GO:0140662">
    <property type="term" value="F:ATP-dependent protein folding chaperone"/>
    <property type="evidence" value="ECO:0007669"/>
    <property type="project" value="InterPro"/>
</dbReference>
<dbReference type="GO" id="GO:0051082">
    <property type="term" value="F:unfolded protein binding"/>
    <property type="evidence" value="ECO:0007669"/>
    <property type="project" value="InterPro"/>
</dbReference>
<feature type="binding site" evidence="11">
    <location>
        <position position="76"/>
    </location>
    <ligand>
        <name>ATP</name>
        <dbReference type="ChEBI" id="CHEBI:30616"/>
    </ligand>
</feature>
<reference evidence="13 14" key="1">
    <citation type="submission" date="2017-09" db="EMBL/GenBank/DDBJ databases">
        <title>Phase variable restriction modification systems are present in the genome sequences of periodontal pathogens Prevotella intermedia, Tannerella forsythia and Porphyromonas gingivalis.</title>
        <authorList>
            <person name="Haigh R.D."/>
            <person name="Crawford L."/>
            <person name="Ralph J."/>
            <person name="Wanford J."/>
            <person name="Vartoukian S.R."/>
            <person name="Hijazib K."/>
            <person name="Wade W."/>
            <person name="Oggioni M.R."/>
        </authorList>
    </citation>
    <scope>NUCLEOTIDE SEQUENCE [LARGE SCALE GENOMIC DNA]</scope>
    <source>
        <strain evidence="13 14">WW2834</strain>
    </source>
</reference>
<dbReference type="Gene3D" id="3.30.565.10">
    <property type="entry name" value="Histidine kinase-like ATPase, C-terminal domain"/>
    <property type="match status" value="1"/>
</dbReference>
<dbReference type="FunFam" id="3.30.565.10:FF:000076">
    <property type="entry name" value="Molecular chaperone HtpG"/>
    <property type="match status" value="1"/>
</dbReference>
<sequence length="685" mass="78199">MQKGKIGVTTENIFPVIKKFLYSDHEIFLREMVSNAVDATQKLRTLATTGEFKGETNDLKVSISLDEKAGTLTISDNGIGMTAEEIDKYINQIAFSGVTDFLDKYKDKAEAIIGHFGLGFYSAFMVSKKVEIVTKSYRDDAKAVKWSCDGSPEFSLEDAEKAGRGTDIVLYIDDDCKEFLEKQKIESLLNKYCKFMAVPVVFGKRTEWKDGKNVETDEDNVINSVEPLWAKAPTGLSDEDYKSFYRTLFPMNDEPLFWIHLNVDYPFNLTGILYFPRVKNNIELQRNKIQLFCNQVFVTDQVEGIVPEFLTLLHGVIDSPDIPLNVSRSYLQSDANVKKISTYITKKVADRLNGIFKENRKEYEEKWNDLKLFVNYGMLSQPDFYDRAKDFSLFTDVDGKNFTYEEYRTLIKDNQTDKDGTLIYLYATDKEEQYSYIEAARAKGYSVVLADGQLDVPAVSMLEQKFEKSRFVRVDSDVIDRIIVKDNADNEQKLAENDTDLLTQAFQSQMPKMEKAEFMVAVEALGETAQPVVATQNEYMRRMKEMSQYQQGMAFYAQMPDTYTIVLNSDHALVKRILEEGNAETAEKLKPILSEIKGLQARESALRQEQGKKKAEEITQEEKDDLKNTEESLSKQRTEKNDVIANYAKGNNAIHQLIDLALLQNGMLKGAALDKFIKRSVDLIK</sequence>
<dbReference type="Pfam" id="PF13589">
    <property type="entry name" value="HATPase_c_3"/>
    <property type="match status" value="1"/>
</dbReference>
<evidence type="ECO:0000256" key="11">
    <source>
        <dbReference type="PIRSR" id="PIRSR002583-1"/>
    </source>
</evidence>
<evidence type="ECO:0000256" key="5">
    <source>
        <dbReference type="ARBA" id="ARBA00023016"/>
    </source>
</evidence>
<organism evidence="13 14">
    <name type="scientific">Prevotella intermedia</name>
    <dbReference type="NCBI Taxonomy" id="28131"/>
    <lineage>
        <taxon>Bacteria</taxon>
        <taxon>Pseudomonadati</taxon>
        <taxon>Bacteroidota</taxon>
        <taxon>Bacteroidia</taxon>
        <taxon>Bacteroidales</taxon>
        <taxon>Prevotellaceae</taxon>
        <taxon>Prevotella</taxon>
    </lineage>
</organism>
<dbReference type="Gene3D" id="3.30.230.80">
    <property type="match status" value="1"/>
</dbReference>
<keyword evidence="6" id="KW-0143">Chaperone</keyword>
<evidence type="ECO:0000256" key="8">
    <source>
        <dbReference type="ARBA" id="ARBA00070675"/>
    </source>
</evidence>
<evidence type="ECO:0000256" key="12">
    <source>
        <dbReference type="SAM" id="MobiDB-lite"/>
    </source>
</evidence>
<feature type="binding site" evidence="11">
    <location>
        <position position="81"/>
    </location>
    <ligand>
        <name>ATP</name>
        <dbReference type="ChEBI" id="CHEBI:30616"/>
    </ligand>
</feature>
<dbReference type="SUPFAM" id="SSF54211">
    <property type="entry name" value="Ribosomal protein S5 domain 2-like"/>
    <property type="match status" value="1"/>
</dbReference>
<dbReference type="InterPro" id="IPR037196">
    <property type="entry name" value="HSP90_C"/>
</dbReference>
<comment type="caution">
    <text evidence="13">The sequence shown here is derived from an EMBL/GenBank/DDBJ whole genome shotgun (WGS) entry which is preliminary data.</text>
</comment>
<evidence type="ECO:0000256" key="1">
    <source>
        <dbReference type="ARBA" id="ARBA00008239"/>
    </source>
</evidence>
<feature type="binding site" evidence="11">
    <location>
        <begin position="96"/>
        <end position="97"/>
    </location>
    <ligand>
        <name>ATP</name>
        <dbReference type="ChEBI" id="CHEBI:30616"/>
    </ligand>
</feature>
<dbReference type="GO" id="GO:0005524">
    <property type="term" value="F:ATP binding"/>
    <property type="evidence" value="ECO:0007669"/>
    <property type="project" value="UniProtKB-KW"/>
</dbReference>
<evidence type="ECO:0000256" key="9">
    <source>
        <dbReference type="ARBA" id="ARBA00079544"/>
    </source>
</evidence>
<evidence type="ECO:0000313" key="13">
    <source>
        <dbReference type="EMBL" id="PDP60948.1"/>
    </source>
</evidence>
<feature type="binding site" evidence="11">
    <location>
        <position position="328"/>
    </location>
    <ligand>
        <name>ATP</name>
        <dbReference type="ChEBI" id="CHEBI:30616"/>
    </ligand>
</feature>
<dbReference type="SUPFAM" id="SSF55874">
    <property type="entry name" value="ATPase domain of HSP90 chaperone/DNA topoisomerase II/histidine kinase"/>
    <property type="match status" value="1"/>
</dbReference>
<dbReference type="PROSITE" id="PS00298">
    <property type="entry name" value="HSP90"/>
    <property type="match status" value="1"/>
</dbReference>
<evidence type="ECO:0000313" key="14">
    <source>
        <dbReference type="Proteomes" id="UP000219058"/>
    </source>
</evidence>
<keyword evidence="2" id="KW-0963">Cytoplasm</keyword>
<feature type="binding site" evidence="11">
    <location>
        <position position="35"/>
    </location>
    <ligand>
        <name>ATP</name>
        <dbReference type="ChEBI" id="CHEBI:30616"/>
    </ligand>
</feature>
<feature type="binding site" evidence="11">
    <location>
        <position position="31"/>
    </location>
    <ligand>
        <name>ATP</name>
        <dbReference type="ChEBI" id="CHEBI:30616"/>
    </ligand>
</feature>
<gene>
    <name evidence="13" type="ORF">CLI71_02840</name>
</gene>
<name>A0A2A6EHH1_PREIN</name>
<evidence type="ECO:0000256" key="3">
    <source>
        <dbReference type="ARBA" id="ARBA00022741"/>
    </source>
</evidence>
<dbReference type="Gene3D" id="3.40.50.11260">
    <property type="match status" value="1"/>
</dbReference>
<dbReference type="InterPro" id="IPR036890">
    <property type="entry name" value="HATPase_C_sf"/>
</dbReference>
<evidence type="ECO:0000256" key="4">
    <source>
        <dbReference type="ARBA" id="ARBA00022840"/>
    </source>
</evidence>
<dbReference type="Pfam" id="PF00183">
    <property type="entry name" value="HSP90"/>
    <property type="match status" value="1"/>
</dbReference>
<evidence type="ECO:0000256" key="10">
    <source>
        <dbReference type="ARBA" id="ARBA00080411"/>
    </source>
</evidence>
<dbReference type="Gene3D" id="1.20.120.790">
    <property type="entry name" value="Heat shock protein 90, C-terminal domain"/>
    <property type="match status" value="1"/>
</dbReference>
<evidence type="ECO:0000256" key="7">
    <source>
        <dbReference type="ARBA" id="ARBA00067988"/>
    </source>
</evidence>
<accession>A0A2A6EHH1</accession>
<keyword evidence="5" id="KW-0346">Stress response</keyword>
<proteinExistence type="inferred from homology"/>
<dbReference type="PANTHER" id="PTHR11528">
    <property type="entry name" value="HEAT SHOCK PROTEIN 90 FAMILY MEMBER"/>
    <property type="match status" value="1"/>
</dbReference>
<dbReference type="CDD" id="cd16927">
    <property type="entry name" value="HATPase_Hsp90-like"/>
    <property type="match status" value="1"/>
</dbReference>
<comment type="similarity">
    <text evidence="1">Belongs to the heat shock protein 90 family.</text>
</comment>
<dbReference type="GO" id="GO:0016887">
    <property type="term" value="F:ATP hydrolysis activity"/>
    <property type="evidence" value="ECO:0007669"/>
    <property type="project" value="InterPro"/>
</dbReference>
<dbReference type="InterPro" id="IPR020568">
    <property type="entry name" value="Ribosomal_Su5_D2-typ_SF"/>
</dbReference>
<dbReference type="RefSeq" id="WP_097549620.1">
    <property type="nucleotide sequence ID" value="NZ_NSLY01000005.1"/>
</dbReference>
<dbReference type="InterPro" id="IPR020575">
    <property type="entry name" value="Hsp90_N"/>
</dbReference>
<dbReference type="PIRSF" id="PIRSF002583">
    <property type="entry name" value="Hsp90"/>
    <property type="match status" value="1"/>
</dbReference>
<dbReference type="InterPro" id="IPR001404">
    <property type="entry name" value="Hsp90_fam"/>
</dbReference>
<keyword evidence="3 11" id="KW-0547">Nucleotide-binding</keyword>
<dbReference type="NCBIfam" id="NF003555">
    <property type="entry name" value="PRK05218.1"/>
    <property type="match status" value="1"/>
</dbReference>
<feature type="region of interest" description="Disordered" evidence="12">
    <location>
        <begin position="607"/>
        <end position="637"/>
    </location>
</feature>
<protein>
    <recommendedName>
        <fullName evidence="8">Chaperone protein HtpG</fullName>
    </recommendedName>
    <alternativeName>
        <fullName evidence="7">Chaperone protein htpG</fullName>
    </alternativeName>
    <alternativeName>
        <fullName evidence="9 10">Heat shock protein HtpG</fullName>
    </alternativeName>
</protein>
<feature type="binding site" evidence="11">
    <location>
        <position position="166"/>
    </location>
    <ligand>
        <name>ATP</name>
        <dbReference type="ChEBI" id="CHEBI:30616"/>
    </ligand>
</feature>
<keyword evidence="4 11" id="KW-0067">ATP-binding</keyword>